<evidence type="ECO:0000256" key="6">
    <source>
        <dbReference type="ARBA" id="ARBA00023141"/>
    </source>
</evidence>
<dbReference type="GO" id="GO:0004764">
    <property type="term" value="F:shikimate 3-dehydrogenase (NADP+) activity"/>
    <property type="evidence" value="ECO:0007669"/>
    <property type="project" value="UniProtKB-UniRule"/>
</dbReference>
<evidence type="ECO:0000313" key="10">
    <source>
        <dbReference type="EMBL" id="HJA78088.1"/>
    </source>
</evidence>
<evidence type="ECO:0000256" key="4">
    <source>
        <dbReference type="ARBA" id="ARBA00022857"/>
    </source>
</evidence>
<dbReference type="PANTHER" id="PTHR21089">
    <property type="entry name" value="SHIKIMATE DEHYDROGENASE"/>
    <property type="match status" value="1"/>
</dbReference>
<evidence type="ECO:0000256" key="3">
    <source>
        <dbReference type="ARBA" id="ARBA00022605"/>
    </source>
</evidence>
<feature type="domain" description="Shikimate dehydrogenase substrate binding N-terminal" evidence="9">
    <location>
        <begin position="14"/>
        <end position="96"/>
    </location>
</feature>
<gene>
    <name evidence="8 10" type="primary">aroE</name>
    <name evidence="10" type="ORF">H9784_00745</name>
</gene>
<evidence type="ECO:0000313" key="11">
    <source>
        <dbReference type="Proteomes" id="UP000823821"/>
    </source>
</evidence>
<dbReference type="Gene3D" id="3.40.50.10860">
    <property type="entry name" value="Leucine Dehydrogenase, chain A, domain 1"/>
    <property type="match status" value="1"/>
</dbReference>
<dbReference type="Proteomes" id="UP000823821">
    <property type="component" value="Unassembled WGS sequence"/>
</dbReference>
<proteinExistence type="inferred from homology"/>
<dbReference type="InterPro" id="IPR046346">
    <property type="entry name" value="Aminoacid_DH-like_N_sf"/>
</dbReference>
<dbReference type="InterPro" id="IPR036291">
    <property type="entry name" value="NAD(P)-bd_dom_sf"/>
</dbReference>
<dbReference type="InterPro" id="IPR022893">
    <property type="entry name" value="Shikimate_DH_fam"/>
</dbReference>
<dbReference type="GO" id="GO:0009073">
    <property type="term" value="P:aromatic amino acid family biosynthetic process"/>
    <property type="evidence" value="ECO:0007669"/>
    <property type="project" value="UniProtKB-KW"/>
</dbReference>
<feature type="binding site" evidence="8">
    <location>
        <position position="222"/>
    </location>
    <ligand>
        <name>NADP(+)</name>
        <dbReference type="ChEBI" id="CHEBI:58349"/>
    </ligand>
</feature>
<organism evidence="10 11">
    <name type="scientific">Candidatus Desulfovibrio intestinavium</name>
    <dbReference type="NCBI Taxonomy" id="2838534"/>
    <lineage>
        <taxon>Bacteria</taxon>
        <taxon>Pseudomonadati</taxon>
        <taxon>Thermodesulfobacteriota</taxon>
        <taxon>Desulfovibrionia</taxon>
        <taxon>Desulfovibrionales</taxon>
        <taxon>Desulfovibrionaceae</taxon>
        <taxon>Desulfovibrio</taxon>
    </lineage>
</organism>
<keyword evidence="5 8" id="KW-0560">Oxidoreductase</keyword>
<dbReference type="GO" id="GO:0008652">
    <property type="term" value="P:amino acid biosynthetic process"/>
    <property type="evidence" value="ECO:0007669"/>
    <property type="project" value="UniProtKB-KW"/>
</dbReference>
<feature type="binding site" evidence="8">
    <location>
        <begin position="22"/>
        <end position="24"/>
    </location>
    <ligand>
        <name>shikimate</name>
        <dbReference type="ChEBI" id="CHEBI:36208"/>
    </ligand>
</feature>
<comment type="catalytic activity">
    <reaction evidence="7 8">
        <text>shikimate + NADP(+) = 3-dehydroshikimate + NADPH + H(+)</text>
        <dbReference type="Rhea" id="RHEA:17737"/>
        <dbReference type="ChEBI" id="CHEBI:15378"/>
        <dbReference type="ChEBI" id="CHEBI:16630"/>
        <dbReference type="ChEBI" id="CHEBI:36208"/>
        <dbReference type="ChEBI" id="CHEBI:57783"/>
        <dbReference type="ChEBI" id="CHEBI:58349"/>
        <dbReference type="EC" id="1.1.1.25"/>
    </reaction>
</comment>
<dbReference type="GO" id="GO:0050661">
    <property type="term" value="F:NADP binding"/>
    <property type="evidence" value="ECO:0007669"/>
    <property type="project" value="InterPro"/>
</dbReference>
<dbReference type="GO" id="GO:0009423">
    <property type="term" value="P:chorismate biosynthetic process"/>
    <property type="evidence" value="ECO:0007669"/>
    <property type="project" value="UniProtKB-UniRule"/>
</dbReference>
<comment type="caution">
    <text evidence="10">The sequence shown here is derived from an EMBL/GenBank/DDBJ whole genome shotgun (WGS) entry which is preliminary data.</text>
</comment>
<comment type="similarity">
    <text evidence="8">Belongs to the shikimate dehydrogenase family.</text>
</comment>
<protein>
    <recommendedName>
        <fullName evidence="2 8">Shikimate dehydrogenase (NADP(+))</fullName>
        <shortName evidence="8">SDH</shortName>
        <ecNumber evidence="2 8">1.1.1.25</ecNumber>
    </recommendedName>
</protein>
<feature type="binding site" evidence="8">
    <location>
        <position position="94"/>
    </location>
    <ligand>
        <name>shikimate</name>
        <dbReference type="ChEBI" id="CHEBI:36208"/>
    </ligand>
</feature>
<feature type="binding site" evidence="8">
    <location>
        <position position="245"/>
    </location>
    <ligand>
        <name>NADP(+)</name>
        <dbReference type="ChEBI" id="CHEBI:58349"/>
    </ligand>
</feature>
<evidence type="ECO:0000256" key="2">
    <source>
        <dbReference type="ARBA" id="ARBA00012962"/>
    </source>
</evidence>
<accession>A0A9D2KPM8</accession>
<feature type="binding site" evidence="8">
    <location>
        <position position="252"/>
    </location>
    <ligand>
        <name>shikimate</name>
        <dbReference type="ChEBI" id="CHEBI:36208"/>
    </ligand>
</feature>
<dbReference type="HAMAP" id="MF_00222">
    <property type="entry name" value="Shikimate_DH_AroE"/>
    <property type="match status" value="1"/>
</dbReference>
<dbReference type="EC" id="1.1.1.25" evidence="2 8"/>
<keyword evidence="3 8" id="KW-0028">Amino-acid biosynthesis</keyword>
<dbReference type="SUPFAM" id="SSF51735">
    <property type="entry name" value="NAD(P)-binding Rossmann-fold domains"/>
    <property type="match status" value="1"/>
</dbReference>
<dbReference type="InterPro" id="IPR013708">
    <property type="entry name" value="Shikimate_DH-bd_N"/>
</dbReference>
<feature type="binding site" evidence="8">
    <location>
        <begin position="132"/>
        <end position="136"/>
    </location>
    <ligand>
        <name>NADP(+)</name>
        <dbReference type="ChEBI" id="CHEBI:58349"/>
    </ligand>
</feature>
<evidence type="ECO:0000256" key="8">
    <source>
        <dbReference type="HAMAP-Rule" id="MF_00222"/>
    </source>
</evidence>
<dbReference type="PANTHER" id="PTHR21089:SF1">
    <property type="entry name" value="BIFUNCTIONAL 3-DEHYDROQUINATE DEHYDRATASE_SHIKIMATE DEHYDROGENASE, CHLOROPLASTIC"/>
    <property type="match status" value="1"/>
</dbReference>
<comment type="function">
    <text evidence="8">Involved in the biosynthesis of the chorismate, which leads to the biosynthesis of aromatic amino acids. Catalyzes the reversible NADPH linked reduction of 3-dehydroshikimate (DHSA) to yield shikimate (SA).</text>
</comment>
<feature type="binding site" evidence="8">
    <location>
        <position position="69"/>
    </location>
    <ligand>
        <name>shikimate</name>
        <dbReference type="ChEBI" id="CHEBI:36208"/>
    </ligand>
</feature>
<evidence type="ECO:0000256" key="1">
    <source>
        <dbReference type="ARBA" id="ARBA00004871"/>
    </source>
</evidence>
<dbReference type="NCBIfam" id="TIGR00507">
    <property type="entry name" value="aroE"/>
    <property type="match status" value="1"/>
</dbReference>
<keyword evidence="4 8" id="KW-0521">NADP</keyword>
<dbReference type="AlphaFoldDB" id="A0A9D2KPM8"/>
<dbReference type="GO" id="GO:0019632">
    <property type="term" value="P:shikimate metabolic process"/>
    <property type="evidence" value="ECO:0007669"/>
    <property type="project" value="InterPro"/>
</dbReference>
<comment type="subunit">
    <text evidence="8">Homodimer.</text>
</comment>
<reference evidence="10" key="2">
    <citation type="submission" date="2021-04" db="EMBL/GenBank/DDBJ databases">
        <authorList>
            <person name="Gilroy R."/>
        </authorList>
    </citation>
    <scope>NUCLEOTIDE SEQUENCE</scope>
    <source>
        <strain evidence="10">5032</strain>
    </source>
</reference>
<keyword evidence="6 8" id="KW-0057">Aromatic amino acid biosynthesis</keyword>
<name>A0A9D2KPM8_9BACT</name>
<dbReference type="CDD" id="cd01065">
    <property type="entry name" value="NAD_bind_Shikimate_DH"/>
    <property type="match status" value="1"/>
</dbReference>
<comment type="caution">
    <text evidence="8">Lacks conserved residue(s) required for the propagation of feature annotation.</text>
</comment>
<feature type="binding site" evidence="8">
    <location>
        <position position="224"/>
    </location>
    <ligand>
        <name>shikimate</name>
        <dbReference type="ChEBI" id="CHEBI:36208"/>
    </ligand>
</feature>
<dbReference type="SUPFAM" id="SSF53223">
    <property type="entry name" value="Aminoacid dehydrogenase-like, N-terminal domain"/>
    <property type="match status" value="1"/>
</dbReference>
<dbReference type="EMBL" id="DWZD01000007">
    <property type="protein sequence ID" value="HJA78088.1"/>
    <property type="molecule type" value="Genomic_DNA"/>
</dbReference>
<evidence type="ECO:0000256" key="5">
    <source>
        <dbReference type="ARBA" id="ARBA00023002"/>
    </source>
</evidence>
<feature type="active site" description="Proton acceptor" evidence="8">
    <location>
        <position position="73"/>
    </location>
</feature>
<comment type="pathway">
    <text evidence="1 8">Metabolic intermediate biosynthesis; chorismate biosynthesis; chorismate from D-erythrose 4-phosphate and phosphoenolpyruvate: step 4/7.</text>
</comment>
<sequence>MLQSPFLPAALYGVIGWPLAQSLSPLVHNTAFQALGMAAVYMRWEIAPERLAAFVAAFRLLGLRGCSVTIPHKVAVMPLLDEVSPLARTVGAVNTLYWREDRLCGENTDVAGFMSPLLARDLPRETPVLLLGAGGAARAAAAGLQAHGFREISVCTPSDRTHVALAEAFGLRAVRWQDRHEAPAGLVINATPLGMRGKAEEETPYDFGTAAAAGRGGLAYDIVYNPLRTRFLREAGEAGWQAVSGLDMFHAQADAQFRLWTGRGLPSEARAALEAALGNDGARR</sequence>
<dbReference type="Gene3D" id="3.40.50.720">
    <property type="entry name" value="NAD(P)-binding Rossmann-like Domain"/>
    <property type="match status" value="1"/>
</dbReference>
<evidence type="ECO:0000259" key="9">
    <source>
        <dbReference type="Pfam" id="PF08501"/>
    </source>
</evidence>
<dbReference type="Pfam" id="PF08501">
    <property type="entry name" value="Shikimate_dh_N"/>
    <property type="match status" value="1"/>
</dbReference>
<feature type="binding site" evidence="8">
    <location>
        <position position="109"/>
    </location>
    <ligand>
        <name>shikimate</name>
        <dbReference type="ChEBI" id="CHEBI:36208"/>
    </ligand>
</feature>
<reference evidence="10" key="1">
    <citation type="journal article" date="2021" name="PeerJ">
        <title>Extensive microbial diversity within the chicken gut microbiome revealed by metagenomics and culture.</title>
        <authorList>
            <person name="Gilroy R."/>
            <person name="Ravi A."/>
            <person name="Getino M."/>
            <person name="Pursley I."/>
            <person name="Horton D.L."/>
            <person name="Alikhan N.F."/>
            <person name="Baker D."/>
            <person name="Gharbi K."/>
            <person name="Hall N."/>
            <person name="Watson M."/>
            <person name="Adriaenssens E.M."/>
            <person name="Foster-Nyarko E."/>
            <person name="Jarju S."/>
            <person name="Secka A."/>
            <person name="Antonio M."/>
            <person name="Oren A."/>
            <person name="Chaudhuri R.R."/>
            <person name="La Ragione R."/>
            <person name="Hildebrand F."/>
            <person name="Pallen M.J."/>
        </authorList>
    </citation>
    <scope>NUCLEOTIDE SEQUENCE</scope>
    <source>
        <strain evidence="10">5032</strain>
    </source>
</reference>
<dbReference type="InterPro" id="IPR011342">
    <property type="entry name" value="Shikimate_DH"/>
</dbReference>
<evidence type="ECO:0000256" key="7">
    <source>
        <dbReference type="ARBA" id="ARBA00049442"/>
    </source>
</evidence>